<sequence>MPSVLYSLYYTALQLGTPGVKFMVALDTRSDLFWVPCDNCSRCAPTEDTVYASDFELNIYNPKGSSSSKEVTCNNSLCARRNGCVGTFSNCPYMVSYVSAETSTSGILVENEVIL</sequence>
<accession>A0A6A1WJF9</accession>
<dbReference type="PANTHER" id="PTHR13683">
    <property type="entry name" value="ASPARTYL PROTEASES"/>
    <property type="match status" value="1"/>
</dbReference>
<dbReference type="SUPFAM" id="SSF50630">
    <property type="entry name" value="Acid proteases"/>
    <property type="match status" value="1"/>
</dbReference>
<dbReference type="PROSITE" id="PS51767">
    <property type="entry name" value="PEPTIDASE_A1"/>
    <property type="match status" value="1"/>
</dbReference>
<evidence type="ECO:0000313" key="4">
    <source>
        <dbReference type="Proteomes" id="UP000516437"/>
    </source>
</evidence>
<dbReference type="GO" id="GO:0006508">
    <property type="term" value="P:proteolysis"/>
    <property type="evidence" value="ECO:0007669"/>
    <property type="project" value="InterPro"/>
</dbReference>
<gene>
    <name evidence="3" type="ORF">CJ030_MR2G012883</name>
</gene>
<evidence type="ECO:0000313" key="3">
    <source>
        <dbReference type="EMBL" id="KAB1223808.1"/>
    </source>
</evidence>
<dbReference type="GO" id="GO:0004190">
    <property type="term" value="F:aspartic-type endopeptidase activity"/>
    <property type="evidence" value="ECO:0007669"/>
    <property type="project" value="InterPro"/>
</dbReference>
<dbReference type="EMBL" id="RXIC02000020">
    <property type="protein sequence ID" value="KAB1223808.1"/>
    <property type="molecule type" value="Genomic_DNA"/>
</dbReference>
<evidence type="ECO:0000256" key="1">
    <source>
        <dbReference type="ARBA" id="ARBA00007447"/>
    </source>
</evidence>
<dbReference type="Gene3D" id="2.40.70.10">
    <property type="entry name" value="Acid Proteases"/>
    <property type="match status" value="1"/>
</dbReference>
<dbReference type="InterPro" id="IPR001461">
    <property type="entry name" value="Aspartic_peptidase_A1"/>
</dbReference>
<dbReference type="InterPro" id="IPR021109">
    <property type="entry name" value="Peptidase_aspartic_dom_sf"/>
</dbReference>
<name>A0A6A1WJF9_9ROSI</name>
<protein>
    <submittedName>
        <fullName evidence="3">Aspartic proteinase-like protein 1</fullName>
    </submittedName>
</protein>
<comment type="similarity">
    <text evidence="1">Belongs to the peptidase A1 family.</text>
</comment>
<organism evidence="3 4">
    <name type="scientific">Morella rubra</name>
    <name type="common">Chinese bayberry</name>
    <dbReference type="NCBI Taxonomy" id="262757"/>
    <lineage>
        <taxon>Eukaryota</taxon>
        <taxon>Viridiplantae</taxon>
        <taxon>Streptophyta</taxon>
        <taxon>Embryophyta</taxon>
        <taxon>Tracheophyta</taxon>
        <taxon>Spermatophyta</taxon>
        <taxon>Magnoliopsida</taxon>
        <taxon>eudicotyledons</taxon>
        <taxon>Gunneridae</taxon>
        <taxon>Pentapetalae</taxon>
        <taxon>rosids</taxon>
        <taxon>fabids</taxon>
        <taxon>Fagales</taxon>
        <taxon>Myricaceae</taxon>
        <taxon>Morella</taxon>
    </lineage>
</organism>
<reference evidence="3 4" key="1">
    <citation type="journal article" date="2019" name="Plant Biotechnol. J.">
        <title>The red bayberry genome and genetic basis of sex determination.</title>
        <authorList>
            <person name="Jia H.M."/>
            <person name="Jia H.J."/>
            <person name="Cai Q.L."/>
            <person name="Wang Y."/>
            <person name="Zhao H.B."/>
            <person name="Yang W.F."/>
            <person name="Wang G.Y."/>
            <person name="Li Y.H."/>
            <person name="Zhan D.L."/>
            <person name="Shen Y.T."/>
            <person name="Niu Q.F."/>
            <person name="Chang L."/>
            <person name="Qiu J."/>
            <person name="Zhao L."/>
            <person name="Xie H.B."/>
            <person name="Fu W.Y."/>
            <person name="Jin J."/>
            <person name="Li X.W."/>
            <person name="Jiao Y."/>
            <person name="Zhou C.C."/>
            <person name="Tu T."/>
            <person name="Chai C.Y."/>
            <person name="Gao J.L."/>
            <person name="Fan L.J."/>
            <person name="van de Weg E."/>
            <person name="Wang J.Y."/>
            <person name="Gao Z.S."/>
        </authorList>
    </citation>
    <scope>NUCLEOTIDE SEQUENCE [LARGE SCALE GENOMIC DNA]</scope>
    <source>
        <tissue evidence="3">Leaves</tissue>
    </source>
</reference>
<dbReference type="Pfam" id="PF14543">
    <property type="entry name" value="TAXi_N"/>
    <property type="match status" value="1"/>
</dbReference>
<feature type="domain" description="Peptidase A1" evidence="2">
    <location>
        <begin position="9"/>
        <end position="115"/>
    </location>
</feature>
<dbReference type="InterPro" id="IPR032861">
    <property type="entry name" value="TAXi_N"/>
</dbReference>
<comment type="caution">
    <text evidence="3">The sequence shown here is derived from an EMBL/GenBank/DDBJ whole genome shotgun (WGS) entry which is preliminary data.</text>
</comment>
<proteinExistence type="inferred from homology"/>
<dbReference type="PANTHER" id="PTHR13683:SF232">
    <property type="entry name" value="OS09G0542100 PROTEIN"/>
    <property type="match status" value="1"/>
</dbReference>
<evidence type="ECO:0000259" key="2">
    <source>
        <dbReference type="PROSITE" id="PS51767"/>
    </source>
</evidence>
<dbReference type="AlphaFoldDB" id="A0A6A1WJF9"/>
<keyword evidence="4" id="KW-1185">Reference proteome</keyword>
<dbReference type="InterPro" id="IPR033121">
    <property type="entry name" value="PEPTIDASE_A1"/>
</dbReference>
<dbReference type="Proteomes" id="UP000516437">
    <property type="component" value="Chromosome 2"/>
</dbReference>
<dbReference type="OrthoDB" id="2747330at2759"/>